<dbReference type="Proteomes" id="UP001281147">
    <property type="component" value="Unassembled WGS sequence"/>
</dbReference>
<name>A0ACC3MMK1_9PEZI</name>
<organism evidence="1 2">
    <name type="scientific">Vermiconidia calcicola</name>
    <dbReference type="NCBI Taxonomy" id="1690605"/>
    <lineage>
        <taxon>Eukaryota</taxon>
        <taxon>Fungi</taxon>
        <taxon>Dikarya</taxon>
        <taxon>Ascomycota</taxon>
        <taxon>Pezizomycotina</taxon>
        <taxon>Dothideomycetes</taxon>
        <taxon>Dothideomycetidae</taxon>
        <taxon>Mycosphaerellales</taxon>
        <taxon>Extremaceae</taxon>
        <taxon>Vermiconidia</taxon>
    </lineage>
</organism>
<proteinExistence type="predicted"/>
<keyword evidence="2" id="KW-1185">Reference proteome</keyword>
<evidence type="ECO:0000313" key="2">
    <source>
        <dbReference type="Proteomes" id="UP001281147"/>
    </source>
</evidence>
<dbReference type="EMBL" id="JAUTXU010000199">
    <property type="protein sequence ID" value="KAK3699267.1"/>
    <property type="molecule type" value="Genomic_DNA"/>
</dbReference>
<sequence>MDPAGKARVLLIGSGGVGTMSCYALEVGGKASVTAVLRSNYDAVQKDGFSIDSIEHGNGIKGFRPSRILNKVPDATHEEPFEYIIVTTKNVPDVRPNVLDVIEPAVTSGASTIVLLQNGLNIEKPIIDRFPDNVVLSGVSIISATEKSGNVKHEFTDSAKIGPFPSLKAPAEKAKDSASRLVSMYNACGKVDWSIDDNVAFTRYRKLVYNASFNSVSAILHMDVVRMRMTRHVIDDLIRPAMLETIATAKAAGVELPDGIDHFMICLDPADEFFLPSMGQDAVKGNFMEVEVIVGEPLREAEKMGVATPTLKTIYGLLKGLQVKTKEAKGQWKPEFEEGNPYA</sequence>
<reference evidence="1" key="1">
    <citation type="submission" date="2023-07" db="EMBL/GenBank/DDBJ databases">
        <title>Black Yeasts Isolated from many extreme environments.</title>
        <authorList>
            <person name="Coleine C."/>
            <person name="Stajich J.E."/>
            <person name="Selbmann L."/>
        </authorList>
    </citation>
    <scope>NUCLEOTIDE SEQUENCE</scope>
    <source>
        <strain evidence="1">CCFEE 5714</strain>
    </source>
</reference>
<gene>
    <name evidence="1" type="ORF">LTR37_016510</name>
</gene>
<protein>
    <submittedName>
        <fullName evidence="1">Uncharacterized protein</fullName>
    </submittedName>
</protein>
<accession>A0ACC3MMK1</accession>
<comment type="caution">
    <text evidence="1">The sequence shown here is derived from an EMBL/GenBank/DDBJ whole genome shotgun (WGS) entry which is preliminary data.</text>
</comment>
<evidence type="ECO:0000313" key="1">
    <source>
        <dbReference type="EMBL" id="KAK3699267.1"/>
    </source>
</evidence>